<dbReference type="EMBL" id="JBBWWQ010000019">
    <property type="protein sequence ID" value="KAK8919191.1"/>
    <property type="molecule type" value="Genomic_DNA"/>
</dbReference>
<name>A0AAP0AYC6_9ASPA</name>
<evidence type="ECO:0000313" key="1">
    <source>
        <dbReference type="EMBL" id="KAK8919191.1"/>
    </source>
</evidence>
<protein>
    <submittedName>
        <fullName evidence="1">Uncharacterized protein</fullName>
    </submittedName>
</protein>
<keyword evidence="2" id="KW-1185">Reference proteome</keyword>
<dbReference type="Proteomes" id="UP001418222">
    <property type="component" value="Unassembled WGS sequence"/>
</dbReference>
<sequence length="109" mass="11972">MRVKVMAAHRVPKDCFDVTILLPLDSSCAGRANDRVHCRNLCQTQAIGCELYRAICGPRANHCICVLCPFPQPINEPQPSCDLNKDFPNSHGHGMGFSYPHGKESGGLH</sequence>
<comment type="caution">
    <text evidence="1">The sequence shown here is derived from an EMBL/GenBank/DDBJ whole genome shotgun (WGS) entry which is preliminary data.</text>
</comment>
<accession>A0AAP0AYC6</accession>
<organism evidence="1 2">
    <name type="scientific">Platanthera zijinensis</name>
    <dbReference type="NCBI Taxonomy" id="2320716"/>
    <lineage>
        <taxon>Eukaryota</taxon>
        <taxon>Viridiplantae</taxon>
        <taxon>Streptophyta</taxon>
        <taxon>Embryophyta</taxon>
        <taxon>Tracheophyta</taxon>
        <taxon>Spermatophyta</taxon>
        <taxon>Magnoliopsida</taxon>
        <taxon>Liliopsida</taxon>
        <taxon>Asparagales</taxon>
        <taxon>Orchidaceae</taxon>
        <taxon>Orchidoideae</taxon>
        <taxon>Orchideae</taxon>
        <taxon>Orchidinae</taxon>
        <taxon>Platanthera</taxon>
    </lineage>
</organism>
<evidence type="ECO:0000313" key="2">
    <source>
        <dbReference type="Proteomes" id="UP001418222"/>
    </source>
</evidence>
<dbReference type="AlphaFoldDB" id="A0AAP0AYC6"/>
<reference evidence="1 2" key="1">
    <citation type="journal article" date="2022" name="Nat. Plants">
        <title>Genomes of leafy and leafless Platanthera orchids illuminate the evolution of mycoheterotrophy.</title>
        <authorList>
            <person name="Li M.H."/>
            <person name="Liu K.W."/>
            <person name="Li Z."/>
            <person name="Lu H.C."/>
            <person name="Ye Q.L."/>
            <person name="Zhang D."/>
            <person name="Wang J.Y."/>
            <person name="Li Y.F."/>
            <person name="Zhong Z.M."/>
            <person name="Liu X."/>
            <person name="Yu X."/>
            <person name="Liu D.K."/>
            <person name="Tu X.D."/>
            <person name="Liu B."/>
            <person name="Hao Y."/>
            <person name="Liao X.Y."/>
            <person name="Jiang Y.T."/>
            <person name="Sun W.H."/>
            <person name="Chen J."/>
            <person name="Chen Y.Q."/>
            <person name="Ai Y."/>
            <person name="Zhai J.W."/>
            <person name="Wu S.S."/>
            <person name="Zhou Z."/>
            <person name="Hsiao Y.Y."/>
            <person name="Wu W.L."/>
            <person name="Chen Y.Y."/>
            <person name="Lin Y.F."/>
            <person name="Hsu J.L."/>
            <person name="Li C.Y."/>
            <person name="Wang Z.W."/>
            <person name="Zhao X."/>
            <person name="Zhong W.Y."/>
            <person name="Ma X.K."/>
            <person name="Ma L."/>
            <person name="Huang J."/>
            <person name="Chen G.Z."/>
            <person name="Huang M.Z."/>
            <person name="Huang L."/>
            <person name="Peng D.H."/>
            <person name="Luo Y.B."/>
            <person name="Zou S.Q."/>
            <person name="Chen S.P."/>
            <person name="Lan S."/>
            <person name="Tsai W.C."/>
            <person name="Van de Peer Y."/>
            <person name="Liu Z.J."/>
        </authorList>
    </citation>
    <scope>NUCLEOTIDE SEQUENCE [LARGE SCALE GENOMIC DNA]</scope>
    <source>
        <strain evidence="1">Lor287</strain>
    </source>
</reference>
<gene>
    <name evidence="1" type="ORF">KSP39_PZI021891</name>
</gene>
<proteinExistence type="predicted"/>